<reference evidence="11 12" key="1">
    <citation type="submission" date="2018-05" db="EMBL/GenBank/DDBJ databases">
        <title>Annotation of the Mycoplasma phocidae genome.</title>
        <authorList>
            <person name="Brown D.R."/>
            <person name="Kutish G.F."/>
            <person name="Frasca S.Jr."/>
        </authorList>
    </citation>
    <scope>NUCLEOTIDE SEQUENCE [LARGE SCALE GENOMIC DNA]</scope>
    <source>
        <strain evidence="11 12">105</strain>
    </source>
</reference>
<evidence type="ECO:0000259" key="9">
    <source>
        <dbReference type="SMART" id="SM00382"/>
    </source>
</evidence>
<dbReference type="KEGG" id="mpho:DA803_00010"/>
<feature type="domain" description="AAA+ ATPase" evidence="9">
    <location>
        <begin position="147"/>
        <end position="284"/>
    </location>
</feature>
<keyword evidence="12" id="KW-1185">Reference proteome</keyword>
<dbReference type="Gene3D" id="1.10.8.60">
    <property type="match status" value="1"/>
</dbReference>
<dbReference type="SUPFAM" id="SSF52540">
    <property type="entry name" value="P-loop containing nucleoside triphosphate hydrolases"/>
    <property type="match status" value="1"/>
</dbReference>
<gene>
    <name evidence="11" type="ORF">DA803_00010</name>
</gene>
<dbReference type="EMBL" id="CP029295">
    <property type="protein sequence ID" value="AXE60487.1"/>
    <property type="molecule type" value="Genomic_DNA"/>
</dbReference>
<dbReference type="GO" id="GO:0008289">
    <property type="term" value="F:lipid binding"/>
    <property type="evidence" value="ECO:0007669"/>
    <property type="project" value="UniProtKB-KW"/>
</dbReference>
<dbReference type="CDD" id="cd06571">
    <property type="entry name" value="Bac_DnaA_C"/>
    <property type="match status" value="1"/>
</dbReference>
<dbReference type="NCBIfam" id="NF001154">
    <property type="entry name" value="PRK00149.3-3"/>
    <property type="match status" value="1"/>
</dbReference>
<sequence length="456" mass="52779">MKTSKDLQTDLKVNNISFQNELKNNSSDPFIYNQILSNIHIVHEQDDNVYLLCPESLSLYIKSSHNTNVSRAIRNVYERAVNVIFITNLNELNSLNIVKNNQDQVLKNKKLSNDIKHDLTFENYAVGKFNQIVLKAAKAICENTKIIYSPLFIHSPSGLGKTHLLHAIGNELKKTNRSCLYINPDLFTRQLVEQLKLKNHAQINKIVDEVTNYDCLMFDDVQQYGNKENTLNVLFNIINTMITNRKQIIICGDKKPNDLGGFEQRFITRFNGGLTLEIAVPDIEDVINILKFKLKENNINPELWEDESLRFIARNFSNSIRSIEGAINRIKLFSEGDDYFTYDLRTMKSIFHNVTQIKENITPERIIDVVSKYYKIDRRKITSNSRKENIVIARRIAVYLIKNNFSYTLKDIGKMVGNQSHSTVIVSIHWIDKNIKINPTLKLAIEKIKENLRMII</sequence>
<organism evidence="11 12">
    <name type="scientific">[Mycoplasma] phocae</name>
    <dbReference type="NCBI Taxonomy" id="142651"/>
    <lineage>
        <taxon>Bacteria</taxon>
        <taxon>Bacillati</taxon>
        <taxon>Mycoplasmatota</taxon>
        <taxon>Mycoplasmoidales</taxon>
        <taxon>Metamycoplasmataceae</taxon>
        <taxon>Metamycoplasma</taxon>
    </lineage>
</organism>
<feature type="domain" description="Chromosomal replication initiator DnaA C-terminal" evidence="10">
    <location>
        <begin position="362"/>
        <end position="431"/>
    </location>
</feature>
<dbReference type="GO" id="GO:0005524">
    <property type="term" value="F:ATP binding"/>
    <property type="evidence" value="ECO:0007669"/>
    <property type="project" value="UniProtKB-KW"/>
</dbReference>
<keyword evidence="1" id="KW-0963">Cytoplasm</keyword>
<dbReference type="OrthoDB" id="9807019at2"/>
<evidence type="ECO:0000256" key="5">
    <source>
        <dbReference type="ARBA" id="ARBA00023121"/>
    </source>
</evidence>
<dbReference type="PANTHER" id="PTHR30050:SF2">
    <property type="entry name" value="CHROMOSOMAL REPLICATION INITIATOR PROTEIN DNAA"/>
    <property type="match status" value="1"/>
</dbReference>
<dbReference type="PRINTS" id="PR00051">
    <property type="entry name" value="DNAA"/>
</dbReference>
<evidence type="ECO:0000256" key="7">
    <source>
        <dbReference type="RuleBase" id="RU000577"/>
    </source>
</evidence>
<dbReference type="Gene3D" id="1.10.1750.10">
    <property type="match status" value="1"/>
</dbReference>
<evidence type="ECO:0000256" key="2">
    <source>
        <dbReference type="ARBA" id="ARBA00022705"/>
    </source>
</evidence>
<comment type="similarity">
    <text evidence="8">Belongs to the DnaA family.</text>
</comment>
<keyword evidence="3 7" id="KW-0547">Nucleotide-binding</keyword>
<comment type="function">
    <text evidence="7">Plays an essential role in the initiation and regulation of chromosomal replication. ATP-DnaA binds to the origin of replication (oriC) to initiate formation of the DNA replication initiation complex once per cell cycle. Binds the DnaA box (a 9 base pair repeat at the origin) and separates the double-stranded (ds)DNA. Forms a right-handed helical filament on oriC DNA; dsDNA binds to the exterior of the filament while single-stranded (ss)DNA is stabiized in the filament's interior. The ATP-DnaA-oriC complex binds and stabilizes one strand of the AT-rich DNA unwinding element (DUE), permitting loading of DNA polymerase. After initiation quickly degrades to an ADP-DnaA complex that is not apt for DNA replication. Binds acidic phospholipids.</text>
</comment>
<keyword evidence="6 7" id="KW-0238">DNA-binding</keyword>
<dbReference type="Gene3D" id="3.40.50.300">
    <property type="entry name" value="P-loop containing nucleotide triphosphate hydrolases"/>
    <property type="match status" value="1"/>
</dbReference>
<dbReference type="GO" id="GO:0003688">
    <property type="term" value="F:DNA replication origin binding"/>
    <property type="evidence" value="ECO:0007669"/>
    <property type="project" value="TreeGrafter"/>
</dbReference>
<evidence type="ECO:0000313" key="11">
    <source>
        <dbReference type="EMBL" id="AXE60487.1"/>
    </source>
</evidence>
<dbReference type="InterPro" id="IPR013159">
    <property type="entry name" value="DnaA_C"/>
</dbReference>
<dbReference type="InterPro" id="IPR003593">
    <property type="entry name" value="AAA+_ATPase"/>
</dbReference>
<dbReference type="AlphaFoldDB" id="A0A2Z5IPR1"/>
<dbReference type="GO" id="GO:0006270">
    <property type="term" value="P:DNA replication initiation"/>
    <property type="evidence" value="ECO:0007669"/>
    <property type="project" value="InterPro"/>
</dbReference>
<dbReference type="InterPro" id="IPR013317">
    <property type="entry name" value="DnaA_dom"/>
</dbReference>
<accession>A0A2Z5IPR1</accession>
<proteinExistence type="inferred from homology"/>
<dbReference type="InterPro" id="IPR027417">
    <property type="entry name" value="P-loop_NTPase"/>
</dbReference>
<evidence type="ECO:0000256" key="4">
    <source>
        <dbReference type="ARBA" id="ARBA00022840"/>
    </source>
</evidence>
<evidence type="ECO:0000256" key="6">
    <source>
        <dbReference type="ARBA" id="ARBA00023125"/>
    </source>
</evidence>
<dbReference type="Pfam" id="PF08299">
    <property type="entry name" value="Bac_DnaA_C"/>
    <property type="match status" value="1"/>
</dbReference>
<evidence type="ECO:0000256" key="1">
    <source>
        <dbReference type="ARBA" id="ARBA00022490"/>
    </source>
</evidence>
<evidence type="ECO:0000256" key="3">
    <source>
        <dbReference type="ARBA" id="ARBA00022741"/>
    </source>
</evidence>
<evidence type="ECO:0000256" key="8">
    <source>
        <dbReference type="RuleBase" id="RU004227"/>
    </source>
</evidence>
<dbReference type="InterPro" id="IPR010921">
    <property type="entry name" value="Trp_repressor/repl_initiator"/>
</dbReference>
<evidence type="ECO:0000313" key="12">
    <source>
        <dbReference type="Proteomes" id="UP000252477"/>
    </source>
</evidence>
<dbReference type="SMART" id="SM00382">
    <property type="entry name" value="AAA"/>
    <property type="match status" value="1"/>
</dbReference>
<dbReference type="Proteomes" id="UP000252477">
    <property type="component" value="Chromosome"/>
</dbReference>
<dbReference type="CDD" id="cd00009">
    <property type="entry name" value="AAA"/>
    <property type="match status" value="1"/>
</dbReference>
<dbReference type="InterPro" id="IPR020591">
    <property type="entry name" value="Chromosome_initiator_DnaA-like"/>
</dbReference>
<keyword evidence="2 7" id="KW-0235">DNA replication</keyword>
<dbReference type="PANTHER" id="PTHR30050">
    <property type="entry name" value="CHROMOSOMAL REPLICATION INITIATOR PROTEIN DNAA"/>
    <property type="match status" value="1"/>
</dbReference>
<keyword evidence="4 7" id="KW-0067">ATP-binding</keyword>
<dbReference type="GO" id="GO:0006275">
    <property type="term" value="P:regulation of DNA replication"/>
    <property type="evidence" value="ECO:0007669"/>
    <property type="project" value="InterPro"/>
</dbReference>
<dbReference type="SMART" id="SM00760">
    <property type="entry name" value="Bac_DnaA_C"/>
    <property type="match status" value="1"/>
</dbReference>
<dbReference type="RefSeq" id="WP_114190609.1">
    <property type="nucleotide sequence ID" value="NZ_CP029295.1"/>
</dbReference>
<evidence type="ECO:0000259" key="10">
    <source>
        <dbReference type="SMART" id="SM00760"/>
    </source>
</evidence>
<keyword evidence="5" id="KW-0446">Lipid-binding</keyword>
<name>A0A2Z5IPR1_9BACT</name>
<protein>
    <recommendedName>
        <fullName evidence="7">Chromosomal replication initiator protein DnaA</fullName>
    </recommendedName>
</protein>
<dbReference type="GO" id="GO:0005886">
    <property type="term" value="C:plasma membrane"/>
    <property type="evidence" value="ECO:0007669"/>
    <property type="project" value="TreeGrafter"/>
</dbReference>
<dbReference type="SUPFAM" id="SSF48295">
    <property type="entry name" value="TrpR-like"/>
    <property type="match status" value="1"/>
</dbReference>
<dbReference type="Pfam" id="PF00308">
    <property type="entry name" value="Bac_DnaA"/>
    <property type="match status" value="1"/>
</dbReference>